<dbReference type="EMBL" id="HE978318">
    <property type="protein sequence ID" value="CCK70519.1"/>
    <property type="molecule type" value="Genomic_DNA"/>
</dbReference>
<evidence type="ECO:0000256" key="3">
    <source>
        <dbReference type="ARBA" id="ARBA00022692"/>
    </source>
</evidence>
<sequence>MNDCIRYVSKLFQWGNDHIQRERPANSELEAVFNEINKRTAHMGADHNGVPTSLVGSAQFVVEWTKYLTHKIMQFHDNFVSYQVSFLVMATVLIVLGTLLSVKSIPTTALPPTREHHLFDPTDNEVNSECMIKDMNKNKRGRLECASASLHEDDWLRGDISTGHAFVAPIVITATLVGLYYLHHWGKLPHFARIFRWFVLGEGCFSVISVTANIWRSALRVVCHKYRCNPLRVASRYRVSLVDDNAEAHSINDGCVDVNPYYHDQSLGVRDDQDVSDKTGKLRRCGQCEAMKPTAIPMGQQLANVYFDWIQVGSLCFAGLTSWIYYWHPNNWIVSNILSMNVTIWTISRWNLKDLKVGMLLLCGLFLYDVYFVFGTNVMVTVANNLDLPVKLLLPTAGNGDSAGPGVSSGLNYALLGSGDVICPGLFISMCYKFDIWRWHSVHEDTEFHLLNLGRYVGRYSTVALVSYIVALCGCLVAADVWDVAQPAMLYVVPCLVGSVSLVAYASGDFREFWNFSYDTVIVDTTPGSDSCEPASSDLDILLDDGSAEGMRYDEDADADYISGDASSGSEDDEDVDADGDEDVDADGDDEVAQE</sequence>
<feature type="transmembrane region" description="Helical" evidence="9">
    <location>
        <begin position="460"/>
        <end position="482"/>
    </location>
</feature>
<evidence type="ECO:0000256" key="6">
    <source>
        <dbReference type="ARBA" id="ARBA00022989"/>
    </source>
</evidence>
<feature type="transmembrane region" description="Helical" evidence="9">
    <location>
        <begin position="488"/>
        <end position="506"/>
    </location>
</feature>
<comment type="subcellular location">
    <subcellularLocation>
        <location evidence="1">Endoplasmic reticulum membrane</location>
        <topology evidence="1">Multi-pass membrane protein</topology>
    </subcellularLocation>
</comment>
<dbReference type="PANTHER" id="PTHR12174">
    <property type="entry name" value="SIGNAL PEPTIDE PEPTIDASE"/>
    <property type="match status" value="1"/>
</dbReference>
<dbReference type="InterPro" id="IPR007369">
    <property type="entry name" value="Peptidase_A22B_SPP"/>
</dbReference>
<evidence type="ECO:0000256" key="4">
    <source>
        <dbReference type="ARBA" id="ARBA00022801"/>
    </source>
</evidence>
<feature type="transmembrane region" description="Helical" evidence="9">
    <location>
        <begin position="306"/>
        <end position="326"/>
    </location>
</feature>
<feature type="transmembrane region" description="Helical" evidence="9">
    <location>
        <begin position="411"/>
        <end position="432"/>
    </location>
</feature>
<feature type="transmembrane region" description="Helical" evidence="9">
    <location>
        <begin position="165"/>
        <end position="182"/>
    </location>
</feature>
<evidence type="ECO:0000256" key="9">
    <source>
        <dbReference type="SAM" id="Phobius"/>
    </source>
</evidence>
<dbReference type="PANTHER" id="PTHR12174:SF23">
    <property type="entry name" value="MINOR HISTOCOMPATIBILITY ANTIGEN H13"/>
    <property type="match status" value="1"/>
</dbReference>
<name>J7S6R3_HUIN7</name>
<evidence type="ECO:0000256" key="7">
    <source>
        <dbReference type="ARBA" id="ARBA00023136"/>
    </source>
</evidence>
<feature type="region of interest" description="Disordered" evidence="8">
    <location>
        <begin position="559"/>
        <end position="595"/>
    </location>
</feature>
<evidence type="ECO:0000256" key="5">
    <source>
        <dbReference type="ARBA" id="ARBA00022824"/>
    </source>
</evidence>
<evidence type="ECO:0000313" key="10">
    <source>
        <dbReference type="EMBL" id="CCK70519.1"/>
    </source>
</evidence>
<dbReference type="GeneID" id="34526219"/>
<proteinExistence type="inferred from homology"/>
<gene>
    <name evidence="10" type="primary">KNAG0E02600</name>
    <name evidence="10" type="ordered locus">KNAG_0E02600</name>
</gene>
<dbReference type="eggNOG" id="KOG2443">
    <property type="taxonomic scope" value="Eukaryota"/>
</dbReference>
<keyword evidence="7 9" id="KW-0472">Membrane</keyword>
<reference evidence="10 11" key="1">
    <citation type="journal article" date="2011" name="Proc. Natl. Acad. Sci. U.S.A.">
        <title>Evolutionary erosion of yeast sex chromosomes by mating-type switching accidents.</title>
        <authorList>
            <person name="Gordon J.L."/>
            <person name="Armisen D."/>
            <person name="Proux-Wera E."/>
            <person name="Oheigeartaigh S.S."/>
            <person name="Byrne K.P."/>
            <person name="Wolfe K.H."/>
        </authorList>
    </citation>
    <scope>NUCLEOTIDE SEQUENCE [LARGE SCALE GENOMIC DNA]</scope>
    <source>
        <strain evidence="11">ATCC MYA-139 / BCRC 22969 / CBS 8797 / CCRC 22969 / KCTC 17520 / NBRC 10181 / NCYC 3082</strain>
    </source>
</reference>
<dbReference type="GO" id="GO:0006465">
    <property type="term" value="P:signal peptide processing"/>
    <property type="evidence" value="ECO:0007669"/>
    <property type="project" value="TreeGrafter"/>
</dbReference>
<feature type="transmembrane region" description="Helical" evidence="9">
    <location>
        <begin position="194"/>
        <end position="215"/>
    </location>
</feature>
<dbReference type="AlphaFoldDB" id="J7S6R3"/>
<feature type="transmembrane region" description="Helical" evidence="9">
    <location>
        <begin position="80"/>
        <end position="102"/>
    </location>
</feature>
<dbReference type="HOGENOM" id="CLU_023799_3_0_1"/>
<dbReference type="STRING" id="1071383.J7S6R3"/>
<dbReference type="Pfam" id="PF04258">
    <property type="entry name" value="Peptidase_A22B"/>
    <property type="match status" value="1"/>
</dbReference>
<evidence type="ECO:0000256" key="1">
    <source>
        <dbReference type="ARBA" id="ARBA00004477"/>
    </source>
</evidence>
<keyword evidence="11" id="KW-1185">Reference proteome</keyword>
<keyword evidence="3 9" id="KW-0812">Transmembrane</keyword>
<evidence type="ECO:0000256" key="2">
    <source>
        <dbReference type="ARBA" id="ARBA00006859"/>
    </source>
</evidence>
<comment type="similarity">
    <text evidence="2">Belongs to the peptidase A22B family.</text>
</comment>
<feature type="compositionally biased region" description="Acidic residues" evidence="8">
    <location>
        <begin position="570"/>
        <end position="595"/>
    </location>
</feature>
<accession>J7S6R3</accession>
<dbReference type="SMART" id="SM00730">
    <property type="entry name" value="PSN"/>
    <property type="match status" value="1"/>
</dbReference>
<dbReference type="InterPro" id="IPR006639">
    <property type="entry name" value="Preselin/SPP"/>
</dbReference>
<keyword evidence="4" id="KW-0378">Hydrolase</keyword>
<organism evidence="10 11">
    <name type="scientific">Huiozyma naganishii (strain ATCC MYA-139 / BCRC 22969 / CBS 8797 / KCTC 17520 / NBRC 10181 / NCYC 3082 / Yp74L-3)</name>
    <name type="common">Yeast</name>
    <name type="synonym">Kazachstania naganishii</name>
    <dbReference type="NCBI Taxonomy" id="1071383"/>
    <lineage>
        <taxon>Eukaryota</taxon>
        <taxon>Fungi</taxon>
        <taxon>Dikarya</taxon>
        <taxon>Ascomycota</taxon>
        <taxon>Saccharomycotina</taxon>
        <taxon>Saccharomycetes</taxon>
        <taxon>Saccharomycetales</taxon>
        <taxon>Saccharomycetaceae</taxon>
        <taxon>Huiozyma</taxon>
    </lineage>
</organism>
<keyword evidence="5" id="KW-0256">Endoplasmic reticulum</keyword>
<dbReference type="Proteomes" id="UP000006310">
    <property type="component" value="Chromosome 5"/>
</dbReference>
<dbReference type="OMA" id="FIAMCYK"/>
<dbReference type="GO" id="GO:0098553">
    <property type="term" value="C:lumenal side of endoplasmic reticulum membrane"/>
    <property type="evidence" value="ECO:0007669"/>
    <property type="project" value="TreeGrafter"/>
</dbReference>
<dbReference type="OrthoDB" id="29661at2759"/>
<evidence type="ECO:0000313" key="11">
    <source>
        <dbReference type="Proteomes" id="UP000006310"/>
    </source>
</evidence>
<dbReference type="RefSeq" id="XP_022464765.1">
    <property type="nucleotide sequence ID" value="XM_022608250.1"/>
</dbReference>
<dbReference type="GO" id="GO:0033619">
    <property type="term" value="P:membrane protein proteolysis"/>
    <property type="evidence" value="ECO:0007669"/>
    <property type="project" value="TreeGrafter"/>
</dbReference>
<protein>
    <submittedName>
        <fullName evidence="10">Uncharacterized protein</fullName>
    </submittedName>
</protein>
<dbReference type="GO" id="GO:0098554">
    <property type="term" value="C:cytoplasmic side of endoplasmic reticulum membrane"/>
    <property type="evidence" value="ECO:0007669"/>
    <property type="project" value="TreeGrafter"/>
</dbReference>
<reference evidence="11" key="2">
    <citation type="submission" date="2012-08" db="EMBL/GenBank/DDBJ databases">
        <title>Genome sequence of Kazachstania naganishii.</title>
        <authorList>
            <person name="Gordon J.L."/>
            <person name="Armisen D."/>
            <person name="Proux-Wera E."/>
            <person name="OhEigeartaigh S.S."/>
            <person name="Byrne K.P."/>
            <person name="Wolfe K.H."/>
        </authorList>
    </citation>
    <scope>NUCLEOTIDE SEQUENCE [LARGE SCALE GENOMIC DNA]</scope>
    <source>
        <strain evidence="11">ATCC MYA-139 / BCRC 22969 / CBS 8797 / CCRC 22969 / KCTC 17520 / NBRC 10181 / NCYC 3082</strain>
    </source>
</reference>
<evidence type="ECO:0000256" key="8">
    <source>
        <dbReference type="SAM" id="MobiDB-lite"/>
    </source>
</evidence>
<dbReference type="KEGG" id="kng:KNAG_0E02600"/>
<dbReference type="GO" id="GO:0042500">
    <property type="term" value="F:aspartic endopeptidase activity, intramembrane cleaving"/>
    <property type="evidence" value="ECO:0007669"/>
    <property type="project" value="InterPro"/>
</dbReference>
<keyword evidence="6 9" id="KW-1133">Transmembrane helix</keyword>
<feature type="transmembrane region" description="Helical" evidence="9">
    <location>
        <begin position="359"/>
        <end position="383"/>
    </location>
</feature>